<proteinExistence type="predicted"/>
<reference evidence="1" key="1">
    <citation type="journal article" date="2005" name="Proc. Natl. Acad. Sci. U.S.A.">
        <title>The psychrophilic lifestyle as revealed by the genome sequence of Colwellia psychrerythraea 34H through genomic and proteomic analyses.</title>
        <authorList>
            <person name="Methe B.A."/>
            <person name="Nelson K.E."/>
            <person name="Deming J.W."/>
            <person name="Momen B."/>
            <person name="Melamud E."/>
            <person name="Zhang X."/>
            <person name="Moult J."/>
            <person name="Madupu R."/>
            <person name="Nelson W.C."/>
            <person name="Dodson R.J."/>
            <person name="Brinkac L.M."/>
            <person name="Daugherty S.C."/>
            <person name="Durkin A.S."/>
            <person name="DeBoy R.T."/>
            <person name="Kolonay J.F."/>
            <person name="Sullivan S.A."/>
            <person name="Zhou L."/>
            <person name="Davidsen T.M."/>
            <person name="Wu M."/>
            <person name="Huston A.L."/>
            <person name="Lewis M."/>
            <person name="Weaver B."/>
            <person name="Weidman J.F."/>
            <person name="Khouri H."/>
            <person name="Utterback T.R."/>
            <person name="Feldblyum T.V."/>
            <person name="Fraser C.M."/>
        </authorList>
    </citation>
    <scope>NUCLEOTIDE SEQUENCE [LARGE SCALE GENOMIC DNA]</scope>
    <source>
        <strain evidence="1">34H</strain>
    </source>
</reference>
<dbReference type="EMBL" id="CP000083">
    <property type="protein sequence ID" value="AAZ28100.1"/>
    <property type="molecule type" value="Genomic_DNA"/>
</dbReference>
<dbReference type="Proteomes" id="UP000000547">
    <property type="component" value="Chromosome"/>
</dbReference>
<dbReference type="KEGG" id="cps:CPS_0438"/>
<protein>
    <submittedName>
        <fullName evidence="1">Uncharacterized protein</fullName>
    </submittedName>
</protein>
<evidence type="ECO:0000313" key="2">
    <source>
        <dbReference type="Proteomes" id="UP000000547"/>
    </source>
</evidence>
<dbReference type="AlphaFoldDB" id="Q489R8"/>
<name>Q489R8_COLP3</name>
<organism evidence="1 2">
    <name type="scientific">Colwellia psychrerythraea (strain 34H / ATCC BAA-681)</name>
    <name type="common">Vibrio psychroerythus</name>
    <dbReference type="NCBI Taxonomy" id="167879"/>
    <lineage>
        <taxon>Bacteria</taxon>
        <taxon>Pseudomonadati</taxon>
        <taxon>Pseudomonadota</taxon>
        <taxon>Gammaproteobacteria</taxon>
        <taxon>Alteromonadales</taxon>
        <taxon>Colwelliaceae</taxon>
        <taxon>Colwellia</taxon>
    </lineage>
</organism>
<dbReference type="HOGENOM" id="CLU_3388877_0_0_6"/>
<accession>Q489R8</accession>
<gene>
    <name evidence="1" type="ordered locus">CPS_0438</name>
</gene>
<evidence type="ECO:0000313" key="1">
    <source>
        <dbReference type="EMBL" id="AAZ28100.1"/>
    </source>
</evidence>
<sequence>MNLIKQIIKANAKYNYSNAGNKKPPVNDYGWL</sequence>